<reference evidence="20" key="1">
    <citation type="submission" date="2020-02" db="EMBL/GenBank/DDBJ databases">
        <title>Bird 10,000 Genomes (B10K) Project - Family phase.</title>
        <authorList>
            <person name="Zhang G."/>
        </authorList>
    </citation>
    <scope>NUCLEOTIDE SEQUENCE</scope>
    <source>
        <strain evidence="20">B10K-DU-029-61</strain>
        <tissue evidence="20">Blood</tissue>
    </source>
</reference>
<dbReference type="FunFam" id="2.10.25.10:FF:000373">
    <property type="entry name" value="sushi, nidogen and EGF-like domain-containing protein 1"/>
    <property type="match status" value="1"/>
</dbReference>
<dbReference type="InterPro" id="IPR000742">
    <property type="entry name" value="EGF"/>
</dbReference>
<proteinExistence type="predicted"/>
<dbReference type="FunFam" id="2.10.25.10:FF:000012">
    <property type="entry name" value="Delta-like protein"/>
    <property type="match status" value="1"/>
</dbReference>
<dbReference type="GO" id="GO:0048812">
    <property type="term" value="P:neuron projection morphogenesis"/>
    <property type="evidence" value="ECO:0007669"/>
    <property type="project" value="UniProtKB-ARBA"/>
</dbReference>
<dbReference type="InterPro" id="IPR003886">
    <property type="entry name" value="NIDO_dom"/>
</dbReference>
<feature type="domain" description="EGF-like" evidence="16">
    <location>
        <begin position="346"/>
        <end position="382"/>
    </location>
</feature>
<keyword evidence="2" id="KW-0964">Secreted</keyword>
<dbReference type="FunFam" id="2.10.25.10:FF:000066">
    <property type="entry name" value="FAT atypical cadherin 4"/>
    <property type="match status" value="1"/>
</dbReference>
<feature type="domain" description="EGF-like" evidence="16">
    <location>
        <begin position="693"/>
        <end position="729"/>
    </location>
</feature>
<feature type="disulfide bond" evidence="12">
    <location>
        <begin position="719"/>
        <end position="728"/>
    </location>
</feature>
<keyword evidence="5" id="KW-0597">Phosphoprotein</keyword>
<dbReference type="SUPFAM" id="SSF57196">
    <property type="entry name" value="EGF/Laminin"/>
    <property type="match status" value="14"/>
</dbReference>
<keyword evidence="11" id="KW-0325">Glycoprotein</keyword>
<feature type="domain" description="EGF-like" evidence="16">
    <location>
        <begin position="865"/>
        <end position="901"/>
    </location>
</feature>
<feature type="domain" description="EGF-like" evidence="16">
    <location>
        <begin position="577"/>
        <end position="613"/>
    </location>
</feature>
<feature type="chain" id="PRO_5032371988" evidence="15">
    <location>
        <begin position="22"/>
        <end position="1354"/>
    </location>
</feature>
<dbReference type="InterPro" id="IPR000436">
    <property type="entry name" value="Sushi_SCR_CCP_dom"/>
</dbReference>
<protein>
    <submittedName>
        <fullName evidence="20">SNED1 protein</fullName>
    </submittedName>
</protein>
<dbReference type="InterPro" id="IPR035976">
    <property type="entry name" value="Sushi/SCR/CCP_sf"/>
</dbReference>
<dbReference type="InterPro" id="IPR003961">
    <property type="entry name" value="FN3_dom"/>
</dbReference>
<sequence length="1354" mass="146835">MQVVASWAVLVALGEWLWAGGEVPLGDFYPFGPAQGDAATRKQDDGGSELRPLSISFPFFGAGHTGLYVNNNGIISFLKEVSQFTPVAFPISKDRRVVAAFWADVDNRRAGDVYYRESTEQPILDRASRDIAQYFPEFPGFSAQWVFIATWYRVTFFGGSLFSPVNTFQIVLITDGKLSFTIFNYESITWTTGMHASSGGNFAGLGGIAAQAGFNAGDGKRYFNIPGSRTDDIADVEMTTNVGIPGRWVFRIDDAQVQVGGCSNTTSVCLTLRPCLNGGKCIEDCITGNPSYTCSCLAGFTGKRCHVDVDECLSHPCQNGATCLNGAGSFTCRCPPGFRGNNCETAESPCEGRVCQNGGRCQVANRTAACLCQSGYMGVDCQTEVNECESSPCLNGGHCIDLVDNYTCVCLEPFVGQRCETDSSSCEDRSCQNRQTCNYIRPGRYICTCSPGYYGNNCQYGGPRVPSACLSHPCQNAGSCLETEQGYVCECQEGYTGQDCRDQLSEGCECRNGGSCLEGNVTVCQCPPGFFGLLCEFEVTTTPCNMNTQCPDGGNCMEYGGSYLCVCHTDYGTNHTIPSPCDSEPCLNGGSCKVHDDSYICECPRGFLGTHCEKAKPRLCSTGPCRNGGTCREADGEYHCTCPYRFTGKHCEIGKPDPCASGPCQNGGTCFHYIGKYKCDCPAGYTGRHCEIVPSPCFLSPCENGATCQEFSEGYACTCSVGYVGKHCQFEVDCGIPSEVKHAQASFNSTKVGSLAEYQCEVGYTLSQHNHPRVCRVPGVWSDPPECDEIDECQSQPCLNGGQCKDRVSAFLCLCEPGYTGHHCELDVDECQSEPCKNSGTCQDLPGSFACYCPKGFLGTQCETEVDACESDPCRNGGECESYGGSYLCVCPEGFFGYHCETGEAGRAAQAGPGASGTADTAEPGTSPTASDPCFSSPCGSRGYCLPSNGTHSCTCKVSYTGKNCEKVKRNVNNKNDISRPVMLTTRTRPRPVEGFEITNVTASAITVQWALHRLQHSTVSRVRVSIRQLGDLAGRTVELNSSVAKYTFLDLQPGERYIVHVTTLSGLGMEDHPSESLATAPFHVWTRPLPPQNLTASHVTATSVSMAWEQPPSGTMEGYIINVTTAQSVKSRYVPNGKLVSYTVRDLLPGQRYRLSLTAVQNTEQGQVHSEPIHLYVNTLQRDGAPERRWSQAGQPRVLRNRLPPAFLPELRLLADHDTAEEPSPAPRFTELLNGRGRISARFGTALGKSITVKTQPEAPVKLENTEMSSWDSLALQLREAKSKREGQNCSKNPCRNGGTCTRDAESYHCVCHPGFKGRLCQLACKEVPHSCTRLYSETKSFPVWEGGTCHYL</sequence>
<dbReference type="SMART" id="SM00539">
    <property type="entry name" value="NIDO"/>
    <property type="match status" value="1"/>
</dbReference>
<dbReference type="InterPro" id="IPR013783">
    <property type="entry name" value="Ig-like_fold"/>
</dbReference>
<feature type="domain" description="EGF-like" evidence="16">
    <location>
        <begin position="616"/>
        <end position="652"/>
    </location>
</feature>
<dbReference type="FunFam" id="2.60.40.10:FF:000633">
    <property type="entry name" value="Sushi, nidogen and EGF like domains 1"/>
    <property type="match status" value="1"/>
</dbReference>
<dbReference type="InterPro" id="IPR018097">
    <property type="entry name" value="EGF_Ca-bd_CS"/>
</dbReference>
<feature type="disulfide bond" evidence="12">
    <location>
        <begin position="956"/>
        <end position="965"/>
    </location>
</feature>
<feature type="domain" description="Sushi" evidence="18">
    <location>
        <begin position="732"/>
        <end position="789"/>
    </location>
</feature>
<keyword evidence="6 13" id="KW-0768">Sushi</keyword>
<dbReference type="CDD" id="cd00054">
    <property type="entry name" value="EGF_CA"/>
    <property type="match status" value="12"/>
</dbReference>
<evidence type="ECO:0000256" key="1">
    <source>
        <dbReference type="ARBA" id="ARBA00004498"/>
    </source>
</evidence>
<dbReference type="FunFam" id="2.10.25.10:FF:000327">
    <property type="entry name" value="neurogenic locus notch homolog protein 4"/>
    <property type="match status" value="2"/>
</dbReference>
<feature type="signal peptide" evidence="15">
    <location>
        <begin position="1"/>
        <end position="21"/>
    </location>
</feature>
<evidence type="ECO:0000259" key="19">
    <source>
        <dbReference type="PROSITE" id="PS51220"/>
    </source>
</evidence>
<feature type="disulfide bond" evidence="12">
    <location>
        <begin position="526"/>
        <end position="535"/>
    </location>
</feature>
<dbReference type="SUPFAM" id="SSF57535">
    <property type="entry name" value="Complement control module/SCR domain"/>
    <property type="match status" value="1"/>
</dbReference>
<keyword evidence="7 15" id="KW-0732">Signal</keyword>
<dbReference type="FunFam" id="2.10.25.10:FF:000255">
    <property type="entry name" value="Sushi, nidogen and EGF-like domains 1"/>
    <property type="match status" value="1"/>
</dbReference>
<feature type="region of interest" description="Disordered" evidence="14">
    <location>
        <begin position="911"/>
        <end position="935"/>
    </location>
</feature>
<dbReference type="Pfam" id="PF00041">
    <property type="entry name" value="fn3"/>
    <property type="match status" value="2"/>
</dbReference>
<dbReference type="PROSITE" id="PS50853">
    <property type="entry name" value="FN3"/>
    <property type="match status" value="2"/>
</dbReference>
<feature type="domain" description="EGF-like" evidence="16">
    <location>
        <begin position="930"/>
        <end position="966"/>
    </location>
</feature>
<dbReference type="FunFam" id="2.60.40.10:FF:000870">
    <property type="entry name" value="sushi, nidogen and EGF-like domain-containing protein 1 isoform X3"/>
    <property type="match status" value="1"/>
</dbReference>
<dbReference type="GO" id="GO:0048646">
    <property type="term" value="P:anatomical structure formation involved in morphogenesis"/>
    <property type="evidence" value="ECO:0007669"/>
    <property type="project" value="UniProtKB-ARBA"/>
</dbReference>
<dbReference type="GO" id="GO:0031012">
    <property type="term" value="C:extracellular matrix"/>
    <property type="evidence" value="ECO:0007669"/>
    <property type="project" value="UniProtKB-ARBA"/>
</dbReference>
<dbReference type="InterPro" id="IPR000152">
    <property type="entry name" value="EGF-type_Asp/Asn_hydroxyl_site"/>
</dbReference>
<feature type="disulfide bond" evidence="12">
    <location>
        <begin position="815"/>
        <end position="824"/>
    </location>
</feature>
<feature type="domain" description="EGF-like" evidence="16">
    <location>
        <begin position="465"/>
        <end position="501"/>
    </location>
</feature>
<dbReference type="FunFam" id="2.10.25.10:FF:000122">
    <property type="entry name" value="Protein crumbs homolog 2"/>
    <property type="match status" value="1"/>
</dbReference>
<evidence type="ECO:0000259" key="16">
    <source>
        <dbReference type="PROSITE" id="PS50026"/>
    </source>
</evidence>
<feature type="disulfide bond" evidence="13">
    <location>
        <begin position="760"/>
        <end position="787"/>
    </location>
</feature>
<dbReference type="SMART" id="SM00032">
    <property type="entry name" value="CCP"/>
    <property type="match status" value="1"/>
</dbReference>
<feature type="disulfide bond" evidence="12">
    <location>
        <begin position="891"/>
        <end position="900"/>
    </location>
</feature>
<feature type="domain" description="Fibronectin type-III" evidence="17">
    <location>
        <begin position="1091"/>
        <end position="1183"/>
    </location>
</feature>
<evidence type="ECO:0000256" key="5">
    <source>
        <dbReference type="ARBA" id="ARBA00022553"/>
    </source>
</evidence>
<comment type="caution">
    <text evidence="20">The sequence shown here is derived from an EMBL/GenBank/DDBJ whole genome shotgun (WGS) entry which is preliminary data.</text>
</comment>
<evidence type="ECO:0000259" key="18">
    <source>
        <dbReference type="PROSITE" id="PS50923"/>
    </source>
</evidence>
<dbReference type="InterPro" id="IPR036116">
    <property type="entry name" value="FN3_sf"/>
</dbReference>
<dbReference type="SMART" id="SM00060">
    <property type="entry name" value="FN3"/>
    <property type="match status" value="2"/>
</dbReference>
<feature type="disulfide bond" evidence="12">
    <location>
        <begin position="334"/>
        <end position="343"/>
    </location>
</feature>
<dbReference type="PRINTS" id="PR00010">
    <property type="entry name" value="EGFBLOOD"/>
</dbReference>
<dbReference type="FunFam" id="2.10.25.10:FF:000004">
    <property type="entry name" value="Neurogenic locus notch 1"/>
    <property type="match status" value="1"/>
</dbReference>
<dbReference type="GO" id="GO:0030097">
    <property type="term" value="P:hemopoiesis"/>
    <property type="evidence" value="ECO:0007669"/>
    <property type="project" value="UniProtKB-ARBA"/>
</dbReference>
<dbReference type="Gene3D" id="2.10.25.10">
    <property type="entry name" value="Laminin"/>
    <property type="match status" value="16"/>
</dbReference>
<evidence type="ECO:0000256" key="8">
    <source>
        <dbReference type="ARBA" id="ARBA00022737"/>
    </source>
</evidence>
<dbReference type="FunFam" id="2.10.25.10:FF:000360">
    <property type="entry name" value="Sushi, nidogen and EGF like domains 1"/>
    <property type="match status" value="1"/>
</dbReference>
<feature type="domain" description="EGF-like" evidence="16">
    <location>
        <begin position="308"/>
        <end position="344"/>
    </location>
</feature>
<dbReference type="PRINTS" id="PR01983">
    <property type="entry name" value="NOTCH"/>
</dbReference>
<dbReference type="GO" id="GO:0009952">
    <property type="term" value="P:anterior/posterior pattern specification"/>
    <property type="evidence" value="ECO:0007669"/>
    <property type="project" value="UniProtKB-ARBA"/>
</dbReference>
<dbReference type="PANTHER" id="PTHR12916">
    <property type="entry name" value="CYTOCHROME C OXIDASE POLYPEPTIDE VIC-2"/>
    <property type="match status" value="1"/>
</dbReference>
<dbReference type="GO" id="GO:0035282">
    <property type="term" value="P:segmentation"/>
    <property type="evidence" value="ECO:0007669"/>
    <property type="project" value="UniProtKB-ARBA"/>
</dbReference>
<dbReference type="InterPro" id="IPR009030">
    <property type="entry name" value="Growth_fac_rcpt_cys_sf"/>
</dbReference>
<dbReference type="PROSITE" id="PS00010">
    <property type="entry name" value="ASX_HYDROXYL"/>
    <property type="match status" value="4"/>
</dbReference>
<dbReference type="CDD" id="cd00033">
    <property type="entry name" value="CCP"/>
    <property type="match status" value="1"/>
</dbReference>
<comment type="caution">
    <text evidence="12">Lacks conserved residue(s) required for the propagation of feature annotation.</text>
</comment>
<name>A0A852PDW6_9PASS</name>
<dbReference type="FunFam" id="2.10.25.10:FF:000251">
    <property type="entry name" value="sushi, nidogen and EGF-like domain-containing protein 1"/>
    <property type="match status" value="1"/>
</dbReference>
<dbReference type="Pfam" id="PF00008">
    <property type="entry name" value="EGF"/>
    <property type="match status" value="8"/>
</dbReference>
<feature type="disulfide bond" evidence="12">
    <location>
        <begin position="681"/>
        <end position="690"/>
    </location>
</feature>
<evidence type="ECO:0000256" key="9">
    <source>
        <dbReference type="ARBA" id="ARBA00022837"/>
    </source>
</evidence>
<dbReference type="PANTHER" id="PTHR12916:SF11">
    <property type="entry name" value="MUCIN-4"/>
    <property type="match status" value="1"/>
</dbReference>
<evidence type="ECO:0000256" key="11">
    <source>
        <dbReference type="ARBA" id="ARBA00023180"/>
    </source>
</evidence>
<dbReference type="Pfam" id="PF25024">
    <property type="entry name" value="EGF_TEN"/>
    <property type="match status" value="1"/>
</dbReference>
<dbReference type="OrthoDB" id="9972657at2759"/>
<dbReference type="GO" id="GO:0042063">
    <property type="term" value="P:gliogenesis"/>
    <property type="evidence" value="ECO:0007669"/>
    <property type="project" value="UniProtKB-ARBA"/>
</dbReference>
<dbReference type="GO" id="GO:0048863">
    <property type="term" value="P:stem cell differentiation"/>
    <property type="evidence" value="ECO:0007669"/>
    <property type="project" value="UniProtKB-ARBA"/>
</dbReference>
<dbReference type="PROSITE" id="PS51220">
    <property type="entry name" value="NIDO"/>
    <property type="match status" value="1"/>
</dbReference>
<feature type="disulfide bond" evidence="12">
    <location>
        <begin position="410"/>
        <end position="419"/>
    </location>
</feature>
<accession>A0A852PDW6</accession>
<feature type="domain" description="EGF-like" evidence="16">
    <location>
        <begin position="384"/>
        <end position="420"/>
    </location>
</feature>
<dbReference type="FunFam" id="2.10.25.10:FF:000239">
    <property type="entry name" value="Sushi, nidogen and EGF-like domain-containing protein 1"/>
    <property type="match status" value="1"/>
</dbReference>
<evidence type="ECO:0000313" key="20">
    <source>
        <dbReference type="EMBL" id="NXY25614.1"/>
    </source>
</evidence>
<dbReference type="FunFam" id="2.10.25.10:FF:000230">
    <property type="entry name" value="Delta-like protein"/>
    <property type="match status" value="1"/>
</dbReference>
<feature type="domain" description="NIDO" evidence="19">
    <location>
        <begin position="100"/>
        <end position="255"/>
    </location>
</feature>
<keyword evidence="9" id="KW-0106">Calcium</keyword>
<dbReference type="Pfam" id="PF06119">
    <property type="entry name" value="NIDO"/>
    <property type="match status" value="1"/>
</dbReference>
<keyword evidence="4 12" id="KW-0245">EGF-like domain</keyword>
<evidence type="ECO:0000256" key="10">
    <source>
        <dbReference type="ARBA" id="ARBA00023157"/>
    </source>
</evidence>
<dbReference type="SMART" id="SM00179">
    <property type="entry name" value="EGF_CA"/>
    <property type="match status" value="14"/>
</dbReference>
<evidence type="ECO:0000256" key="15">
    <source>
        <dbReference type="SAM" id="SignalP"/>
    </source>
</evidence>
<dbReference type="PROSITE" id="PS50026">
    <property type="entry name" value="EGF_3"/>
    <property type="match status" value="16"/>
</dbReference>
<feature type="domain" description="EGF-like" evidence="16">
    <location>
        <begin position="504"/>
        <end position="536"/>
    </location>
</feature>
<evidence type="ECO:0000256" key="2">
    <source>
        <dbReference type="ARBA" id="ARBA00022525"/>
    </source>
</evidence>
<feature type="domain" description="EGF-like" evidence="16">
    <location>
        <begin position="422"/>
        <end position="459"/>
    </location>
</feature>
<dbReference type="InterPro" id="IPR001881">
    <property type="entry name" value="EGF-like_Ca-bd_dom"/>
</dbReference>
<organism evidence="20 21">
    <name type="scientific">Atrichornis clamosus</name>
    <dbReference type="NCBI Taxonomy" id="449594"/>
    <lineage>
        <taxon>Eukaryota</taxon>
        <taxon>Metazoa</taxon>
        <taxon>Chordata</taxon>
        <taxon>Craniata</taxon>
        <taxon>Vertebrata</taxon>
        <taxon>Euteleostomi</taxon>
        <taxon>Archelosauria</taxon>
        <taxon>Archosauria</taxon>
        <taxon>Dinosauria</taxon>
        <taxon>Saurischia</taxon>
        <taxon>Theropoda</taxon>
        <taxon>Coelurosauria</taxon>
        <taxon>Aves</taxon>
        <taxon>Neognathae</taxon>
        <taxon>Neoaves</taxon>
        <taxon>Telluraves</taxon>
        <taxon>Australaves</taxon>
        <taxon>Passeriformes</taxon>
        <taxon>Menuridae</taxon>
        <taxon>Atrichornis</taxon>
    </lineage>
</organism>
<evidence type="ECO:0000256" key="12">
    <source>
        <dbReference type="PROSITE-ProRule" id="PRU00076"/>
    </source>
</evidence>
<comment type="subcellular location">
    <subcellularLocation>
        <location evidence="1">Secreted</location>
        <location evidence="1">Extracellular space</location>
        <location evidence="1">Extracellular matrix</location>
    </subcellularLocation>
</comment>
<feature type="disulfide bond" evidence="12">
    <location>
        <begin position="1313"/>
        <end position="1322"/>
    </location>
</feature>
<evidence type="ECO:0000256" key="7">
    <source>
        <dbReference type="ARBA" id="ARBA00022729"/>
    </source>
</evidence>
<evidence type="ECO:0000256" key="6">
    <source>
        <dbReference type="ARBA" id="ARBA00022659"/>
    </source>
</evidence>
<feature type="non-terminal residue" evidence="20">
    <location>
        <position position="1354"/>
    </location>
</feature>
<dbReference type="Proteomes" id="UP000658642">
    <property type="component" value="Unassembled WGS sequence"/>
</dbReference>
<feature type="disulfide bond" evidence="12">
    <location>
        <begin position="296"/>
        <end position="305"/>
    </location>
</feature>
<gene>
    <name evidence="20" type="primary">Sned1</name>
    <name evidence="20" type="ORF">ATRCLA_R05632</name>
</gene>
<dbReference type="GO" id="GO:0007160">
    <property type="term" value="P:cell-matrix adhesion"/>
    <property type="evidence" value="ECO:0007669"/>
    <property type="project" value="InterPro"/>
</dbReference>
<feature type="domain" description="EGF-like" evidence="16">
    <location>
        <begin position="827"/>
        <end position="863"/>
    </location>
</feature>
<dbReference type="FunFam" id="2.10.25.10:FF:000213">
    <property type="entry name" value="sushi, nidogen and EGF-like domain-containing protein 1"/>
    <property type="match status" value="1"/>
</dbReference>
<dbReference type="SMART" id="SM00181">
    <property type="entry name" value="EGF"/>
    <property type="match status" value="17"/>
</dbReference>
<dbReference type="PROSITE" id="PS50923">
    <property type="entry name" value="SUSHI"/>
    <property type="match status" value="1"/>
</dbReference>
<evidence type="ECO:0000256" key="14">
    <source>
        <dbReference type="SAM" id="MobiDB-lite"/>
    </source>
</evidence>
<dbReference type="Gene3D" id="2.60.40.10">
    <property type="entry name" value="Immunoglobulins"/>
    <property type="match status" value="2"/>
</dbReference>
<dbReference type="PROSITE" id="PS00022">
    <property type="entry name" value="EGF_1"/>
    <property type="match status" value="16"/>
</dbReference>
<dbReference type="GO" id="GO:0005509">
    <property type="term" value="F:calcium ion binding"/>
    <property type="evidence" value="ECO:0007669"/>
    <property type="project" value="InterPro"/>
</dbReference>
<evidence type="ECO:0000256" key="3">
    <source>
        <dbReference type="ARBA" id="ARBA00022530"/>
    </source>
</evidence>
<feature type="disulfide bond" evidence="12">
    <location>
        <begin position="853"/>
        <end position="862"/>
    </location>
</feature>
<feature type="domain" description="EGF-like" evidence="16">
    <location>
        <begin position="655"/>
        <end position="691"/>
    </location>
</feature>
<evidence type="ECO:0000256" key="13">
    <source>
        <dbReference type="PROSITE-ProRule" id="PRU00302"/>
    </source>
</evidence>
<feature type="disulfide bond" evidence="12">
    <location>
        <begin position="603"/>
        <end position="612"/>
    </location>
</feature>
<feature type="domain" description="EGF-like" evidence="16">
    <location>
        <begin position="265"/>
        <end position="306"/>
    </location>
</feature>
<feature type="non-terminal residue" evidence="20">
    <location>
        <position position="1"/>
    </location>
</feature>
<feature type="disulfide bond" evidence="12">
    <location>
        <begin position="491"/>
        <end position="500"/>
    </location>
</feature>
<dbReference type="Pfam" id="PF12661">
    <property type="entry name" value="hEGF"/>
    <property type="match status" value="1"/>
</dbReference>
<dbReference type="CDD" id="cd00063">
    <property type="entry name" value="FN3"/>
    <property type="match status" value="2"/>
</dbReference>
<dbReference type="PROSITE" id="PS01187">
    <property type="entry name" value="EGF_CA"/>
    <property type="match status" value="3"/>
</dbReference>
<feature type="disulfide bond" evidence="12">
    <location>
        <begin position="372"/>
        <end position="381"/>
    </location>
</feature>
<evidence type="ECO:0000313" key="21">
    <source>
        <dbReference type="Proteomes" id="UP000658642"/>
    </source>
</evidence>
<keyword evidence="8" id="KW-0677">Repeat</keyword>
<dbReference type="GO" id="GO:0051240">
    <property type="term" value="P:positive regulation of multicellular organismal process"/>
    <property type="evidence" value="ECO:0007669"/>
    <property type="project" value="UniProtKB-ARBA"/>
</dbReference>
<dbReference type="EMBL" id="WBMZ01016179">
    <property type="protein sequence ID" value="NXY25614.1"/>
    <property type="molecule type" value="Genomic_DNA"/>
</dbReference>
<dbReference type="GO" id="GO:0019904">
    <property type="term" value="F:protein domain specific binding"/>
    <property type="evidence" value="ECO:0007669"/>
    <property type="project" value="UniProtKB-ARBA"/>
</dbReference>
<dbReference type="InterPro" id="IPR013032">
    <property type="entry name" value="EGF-like_CS"/>
</dbReference>
<feature type="domain" description="EGF-like" evidence="16">
    <location>
        <begin position="1287"/>
        <end position="1323"/>
    </location>
</feature>
<dbReference type="GO" id="GO:0005886">
    <property type="term" value="C:plasma membrane"/>
    <property type="evidence" value="ECO:0007669"/>
    <property type="project" value="UniProtKB-ARBA"/>
</dbReference>
<keyword evidence="10 12" id="KW-1015">Disulfide bond</keyword>
<keyword evidence="21" id="KW-1185">Reference proteome</keyword>
<keyword evidence="3" id="KW-0272">Extracellular matrix</keyword>
<dbReference type="PROSITE" id="PS01186">
    <property type="entry name" value="EGF_2"/>
    <property type="match status" value="13"/>
</dbReference>
<dbReference type="GO" id="GO:0050877">
    <property type="term" value="P:nervous system process"/>
    <property type="evidence" value="ECO:0007669"/>
    <property type="project" value="UniProtKB-ARBA"/>
</dbReference>
<evidence type="ECO:0000256" key="4">
    <source>
        <dbReference type="ARBA" id="ARBA00022536"/>
    </source>
</evidence>
<feature type="domain" description="EGF-like" evidence="16">
    <location>
        <begin position="789"/>
        <end position="825"/>
    </location>
</feature>
<feature type="disulfide bond" evidence="12">
    <location>
        <begin position="449"/>
        <end position="458"/>
    </location>
</feature>
<dbReference type="FunFam" id="2.10.25.10:FF:000057">
    <property type="entry name" value="protocadherin Fat 1 isoform X2"/>
    <property type="match status" value="1"/>
</dbReference>
<dbReference type="SUPFAM" id="SSF57184">
    <property type="entry name" value="Growth factor receptor domain"/>
    <property type="match status" value="1"/>
</dbReference>
<feature type="disulfide bond" evidence="12">
    <location>
        <begin position="642"/>
        <end position="651"/>
    </location>
</feature>
<feature type="domain" description="Fibronectin type-III" evidence="17">
    <location>
        <begin position="989"/>
        <end position="1090"/>
    </location>
</feature>
<dbReference type="SUPFAM" id="SSF49265">
    <property type="entry name" value="Fibronectin type III"/>
    <property type="match status" value="1"/>
</dbReference>
<evidence type="ECO:0000259" key="17">
    <source>
        <dbReference type="PROSITE" id="PS50853"/>
    </source>
</evidence>